<keyword evidence="1" id="KW-1133">Transmembrane helix</keyword>
<keyword evidence="4" id="KW-1185">Reference proteome</keyword>
<feature type="domain" description="Protein-glutamine gamma-glutamyltransferase-like C-terminal" evidence="2">
    <location>
        <begin position="100"/>
        <end position="169"/>
    </location>
</feature>
<dbReference type="OrthoDB" id="3389322at2"/>
<accession>A0A2G5P907</accession>
<protein>
    <submittedName>
        <fullName evidence="3">DUF4129 domain-containing protein</fullName>
    </submittedName>
</protein>
<dbReference type="Pfam" id="PF13559">
    <property type="entry name" value="DUF4129"/>
    <property type="match status" value="1"/>
</dbReference>
<gene>
    <name evidence="3" type="ORF">CQY22_011780</name>
</gene>
<evidence type="ECO:0000259" key="2">
    <source>
        <dbReference type="Pfam" id="PF13559"/>
    </source>
</evidence>
<dbReference type="STRING" id="85968.GCA_900073015_02018"/>
<proteinExistence type="predicted"/>
<keyword evidence="1" id="KW-0472">Membrane</keyword>
<organism evidence="3 4">
    <name type="scientific">Mycolicibacterium brumae</name>
    <dbReference type="NCBI Taxonomy" id="85968"/>
    <lineage>
        <taxon>Bacteria</taxon>
        <taxon>Bacillati</taxon>
        <taxon>Actinomycetota</taxon>
        <taxon>Actinomycetes</taxon>
        <taxon>Mycobacteriales</taxon>
        <taxon>Mycobacteriaceae</taxon>
        <taxon>Mycolicibacterium</taxon>
    </lineage>
</organism>
<comment type="caution">
    <text evidence="3">The sequence shown here is derived from an EMBL/GenBank/DDBJ whole genome shotgun (WGS) entry which is preliminary data.</text>
</comment>
<feature type="transmembrane region" description="Helical" evidence="1">
    <location>
        <begin position="33"/>
        <end position="51"/>
    </location>
</feature>
<evidence type="ECO:0000313" key="3">
    <source>
        <dbReference type="EMBL" id="PIB74832.1"/>
    </source>
</evidence>
<dbReference type="Proteomes" id="UP000230551">
    <property type="component" value="Unassembled WGS sequence"/>
</dbReference>
<dbReference type="EMBL" id="PDCN02000014">
    <property type="protein sequence ID" value="PIB74832.1"/>
    <property type="molecule type" value="Genomic_DNA"/>
</dbReference>
<name>A0A2G5P907_9MYCO</name>
<keyword evidence="1" id="KW-0812">Transmembrane</keyword>
<evidence type="ECO:0000313" key="4">
    <source>
        <dbReference type="Proteomes" id="UP000230551"/>
    </source>
</evidence>
<dbReference type="InterPro" id="IPR025403">
    <property type="entry name" value="TgpA-like_C"/>
</dbReference>
<reference evidence="3 4" key="1">
    <citation type="journal article" date="2017" name="Infect. Genet. Evol.">
        <title>The new phylogeny of the genus Mycobacterium: The old and the news.</title>
        <authorList>
            <person name="Tortoli E."/>
            <person name="Fedrizzi T."/>
            <person name="Meehan C.J."/>
            <person name="Trovato A."/>
            <person name="Grottola A."/>
            <person name="Giacobazzi E."/>
            <person name="Serpini G.F."/>
            <person name="Tagliazucchi S."/>
            <person name="Fabio A."/>
            <person name="Bettua C."/>
            <person name="Bertorelli R."/>
            <person name="Frascaro F."/>
            <person name="De Sanctis V."/>
            <person name="Pecorari M."/>
            <person name="Jousson O."/>
            <person name="Segata N."/>
            <person name="Cirillo D.M."/>
        </authorList>
    </citation>
    <scope>NUCLEOTIDE SEQUENCE [LARGE SCALE GENOMIC DNA]</scope>
    <source>
        <strain evidence="3 4">CIP1034565</strain>
    </source>
</reference>
<evidence type="ECO:0000256" key="1">
    <source>
        <dbReference type="SAM" id="Phobius"/>
    </source>
</evidence>
<dbReference type="AlphaFoldDB" id="A0A2G5P907"/>
<sequence>MYPRQSFTDRSLEWLDDLLNRILNKGAELPGGWLSIVILVLLVLAAVVFATHMYRTTLRTRADGDFQLFGGEQLSAEAHRAAAEACATRGDWAAAIRHRLRAVARALEESGALAVVAGRTATELANAAAAVYPGLSGPLQAAASIFNDVSYGEQPGAPDGYRLIADLDRQLADAPRAPTPAGAASGWTTIR</sequence>